<feature type="compositionally biased region" description="Polar residues" evidence="1">
    <location>
        <begin position="373"/>
        <end position="390"/>
    </location>
</feature>
<dbReference type="Proteomes" id="UP001147830">
    <property type="component" value="Unassembled WGS sequence"/>
</dbReference>
<accession>A0A9X3AHX5</accession>
<sequence>MPCHPLFTDKTIALSATLAATIGLEEAVLLTVLNDAASIQGQQWVRLHYQALRNQLPFWDDVSIRRVLRSLLDKGLLSLQGTMFPDGDGLTYAFNAEQAPYYPSEAPASRAQAEASAQPRQTIAAPLPGHFKQPLESRWQPQEDTLARLEQHGIPRSFAWAQMDAFILQGQEQGANRNDWNTRFFRHVKSQWVFTQNDAQKQQRTLERGFQGGVQPPGNHQERSAFKPVQDEAAAISLDWQPSQDACQILQRAGIDPQFITDAVAEFVLYWAERGDAFKTWNSKFIQQVRQQWARYSASVEHSSLPTRIPDNWQPAEDCYDILAMGHIDRQFAQDLVPEFVLYWRDSNQVHNSWNSRFLQYVKQQWGKRLAQTSSGESYGTHTGQHTTAQPGYATAEASVQRLKDTSW</sequence>
<organism evidence="3 4">
    <name type="scientific">Thalassolituus pacificus</name>
    <dbReference type="NCBI Taxonomy" id="2975440"/>
    <lineage>
        <taxon>Bacteria</taxon>
        <taxon>Pseudomonadati</taxon>
        <taxon>Pseudomonadota</taxon>
        <taxon>Gammaproteobacteria</taxon>
        <taxon>Oceanospirillales</taxon>
        <taxon>Oceanospirillaceae</taxon>
        <taxon>Thalassolituus</taxon>
    </lineage>
</organism>
<evidence type="ECO:0000313" key="3">
    <source>
        <dbReference type="EMBL" id="MCT7360062.1"/>
    </source>
</evidence>
<proteinExistence type="predicted"/>
<evidence type="ECO:0000313" key="4">
    <source>
        <dbReference type="Proteomes" id="UP001147830"/>
    </source>
</evidence>
<feature type="region of interest" description="Disordered" evidence="1">
    <location>
        <begin position="373"/>
        <end position="395"/>
    </location>
</feature>
<reference evidence="3" key="2">
    <citation type="submission" date="2022-08" db="EMBL/GenBank/DDBJ databases">
        <authorList>
            <person name="Dong C."/>
        </authorList>
    </citation>
    <scope>NUCLEOTIDE SEQUENCE</scope>
    <source>
        <strain evidence="3">59MF3M-4</strain>
    </source>
</reference>
<name>A0A9X3AHX5_9GAMM</name>
<dbReference type="Gene3D" id="1.10.8.1180">
    <property type="match status" value="3"/>
</dbReference>
<comment type="caution">
    <text evidence="3">The sequence shown here is derived from an EMBL/GenBank/DDBJ whole genome shotgun (WGS) entry which is preliminary data.</text>
</comment>
<gene>
    <name evidence="3" type="ORF">NYR02_13660</name>
</gene>
<feature type="domain" description="DnaT DNA-binding" evidence="2">
    <location>
        <begin position="133"/>
        <end position="197"/>
    </location>
</feature>
<dbReference type="EMBL" id="JAOANI010000022">
    <property type="protein sequence ID" value="MCT7360062.1"/>
    <property type="molecule type" value="Genomic_DNA"/>
</dbReference>
<evidence type="ECO:0000259" key="2">
    <source>
        <dbReference type="Pfam" id="PF17948"/>
    </source>
</evidence>
<dbReference type="Pfam" id="PF17948">
    <property type="entry name" value="DnaT"/>
    <property type="match status" value="3"/>
</dbReference>
<reference evidence="3" key="1">
    <citation type="journal article" date="2022" name="Front. Microbiol.">
        <title>Genome-based taxonomic rearrangement of Oceanobacter-related bacteria including the description of Thalassolituus hydrocarbonoclasticus sp. nov. and Thalassolituus pacificus sp. nov. and emended description of the genus Thalassolituus.</title>
        <authorList>
            <person name="Dong C."/>
            <person name="Wei L."/>
            <person name="Wang J."/>
            <person name="Lai Q."/>
            <person name="Huang Z."/>
            <person name="Shao Z."/>
        </authorList>
    </citation>
    <scope>NUCLEOTIDE SEQUENCE</scope>
    <source>
        <strain evidence="3">59MF3M-4</strain>
    </source>
</reference>
<protein>
    <submittedName>
        <fullName evidence="3">DnaT-like ssDNA-binding domain-containing protein</fullName>
    </submittedName>
</protein>
<dbReference type="InterPro" id="IPR040480">
    <property type="entry name" value="DnaT_DNA_bind"/>
</dbReference>
<dbReference type="RefSeq" id="WP_260976909.1">
    <property type="nucleotide sequence ID" value="NZ_JAOANI010000022.1"/>
</dbReference>
<feature type="domain" description="DnaT DNA-binding" evidence="2">
    <location>
        <begin position="308"/>
        <end position="373"/>
    </location>
</feature>
<keyword evidence="4" id="KW-1185">Reference proteome</keyword>
<evidence type="ECO:0000256" key="1">
    <source>
        <dbReference type="SAM" id="MobiDB-lite"/>
    </source>
</evidence>
<feature type="domain" description="DnaT DNA-binding" evidence="2">
    <location>
        <begin position="235"/>
        <end position="299"/>
    </location>
</feature>
<dbReference type="AlphaFoldDB" id="A0A9X3AHX5"/>